<dbReference type="Pfam" id="PF07963">
    <property type="entry name" value="N_methyl"/>
    <property type="match status" value="1"/>
</dbReference>
<reference evidence="6" key="1">
    <citation type="submission" date="2016-09" db="EMBL/GenBank/DDBJ databases">
        <authorList>
            <person name="Varghese N."/>
            <person name="Submissions S."/>
        </authorList>
    </citation>
    <scope>NUCLEOTIDE SEQUENCE [LARGE SCALE GENOMIC DNA]</scope>
    <source>
        <strain evidence="6">ANC 4422</strain>
    </source>
</reference>
<evidence type="ECO:0000256" key="1">
    <source>
        <dbReference type="ARBA" id="ARBA00005233"/>
    </source>
</evidence>
<evidence type="ECO:0000313" key="6">
    <source>
        <dbReference type="Proteomes" id="UP000242501"/>
    </source>
</evidence>
<comment type="similarity">
    <text evidence="1 3">Belongs to the N-Me-Phe pilin family.</text>
</comment>
<accession>A0A1G6GI65</accession>
<dbReference type="InterPro" id="IPR045584">
    <property type="entry name" value="Pilin-like"/>
</dbReference>
<dbReference type="Gene3D" id="3.30.700.10">
    <property type="entry name" value="Glycoprotein, Type 4 Pilin"/>
    <property type="match status" value="1"/>
</dbReference>
<dbReference type="InterPro" id="IPR012902">
    <property type="entry name" value="N_methyl_site"/>
</dbReference>
<evidence type="ECO:0000256" key="3">
    <source>
        <dbReference type="RuleBase" id="RU000389"/>
    </source>
</evidence>
<protein>
    <submittedName>
        <fullName evidence="5">Type IV pilus assembly protein PilA</fullName>
    </submittedName>
</protein>
<dbReference type="AlphaFoldDB" id="A0A1G6GI65"/>
<dbReference type="Pfam" id="PF00114">
    <property type="entry name" value="Pilin"/>
    <property type="match status" value="1"/>
</dbReference>
<dbReference type="EMBL" id="FMYL01000001">
    <property type="protein sequence ID" value="SDB81533.1"/>
    <property type="molecule type" value="Genomic_DNA"/>
</dbReference>
<keyword evidence="4" id="KW-0812">Transmembrane</keyword>
<dbReference type="GO" id="GO:0043107">
    <property type="term" value="P:type IV pilus-dependent motility"/>
    <property type="evidence" value="ECO:0007669"/>
    <property type="project" value="TreeGrafter"/>
</dbReference>
<keyword evidence="3" id="KW-0281">Fimbrium</keyword>
<sequence length="146" mass="14823">MNAQKGFTLIELMIVVAIIGILAAIAIPAYQGYIAKSQVAAGLAEISPGKTNAEALLATGISAPITTASAIGLQGDKSACDTVTVNVAINGASEIKCALKGTSSINTEVIKWSRSADAGSATGTWTCSTSVPTDYRPKSCLTTTTK</sequence>
<evidence type="ECO:0000256" key="2">
    <source>
        <dbReference type="ARBA" id="ARBA00022481"/>
    </source>
</evidence>
<keyword evidence="4" id="KW-1133">Transmembrane helix</keyword>
<keyword evidence="6" id="KW-1185">Reference proteome</keyword>
<dbReference type="PROSITE" id="PS00409">
    <property type="entry name" value="PROKAR_NTER_METHYL"/>
    <property type="match status" value="1"/>
</dbReference>
<dbReference type="PANTHER" id="PTHR30093">
    <property type="entry name" value="GENERAL SECRETION PATHWAY PROTEIN G"/>
    <property type="match status" value="1"/>
</dbReference>
<dbReference type="NCBIfam" id="TIGR02532">
    <property type="entry name" value="IV_pilin_GFxxxE"/>
    <property type="match status" value="1"/>
</dbReference>
<proteinExistence type="inferred from homology"/>
<dbReference type="Proteomes" id="UP000242501">
    <property type="component" value="Unassembled WGS sequence"/>
</dbReference>
<dbReference type="SUPFAM" id="SSF54523">
    <property type="entry name" value="Pili subunits"/>
    <property type="match status" value="1"/>
</dbReference>
<name>A0A1G6GI65_9GAMM</name>
<evidence type="ECO:0000313" key="5">
    <source>
        <dbReference type="EMBL" id="SDB81533.1"/>
    </source>
</evidence>
<dbReference type="STRING" id="1219383.SAMN05421733_101166"/>
<dbReference type="OrthoDB" id="115249at2"/>
<evidence type="ECO:0000256" key="4">
    <source>
        <dbReference type="SAM" id="Phobius"/>
    </source>
</evidence>
<dbReference type="PANTHER" id="PTHR30093:SF34">
    <property type="entry name" value="PREPILIN PEPTIDASE-DEPENDENT PROTEIN D"/>
    <property type="match status" value="1"/>
</dbReference>
<dbReference type="RefSeq" id="WP_092746438.1">
    <property type="nucleotide sequence ID" value="NZ_FMYL01000001.1"/>
</dbReference>
<dbReference type="GO" id="GO:0044096">
    <property type="term" value="C:type IV pilus"/>
    <property type="evidence" value="ECO:0007669"/>
    <property type="project" value="TreeGrafter"/>
</dbReference>
<feature type="transmembrane region" description="Helical" evidence="4">
    <location>
        <begin position="12"/>
        <end position="30"/>
    </location>
</feature>
<gene>
    <name evidence="5" type="ORF">SAMN05421733_101166</name>
</gene>
<keyword evidence="2" id="KW-0488">Methylation</keyword>
<dbReference type="InterPro" id="IPR001082">
    <property type="entry name" value="Pilin"/>
</dbReference>
<dbReference type="GO" id="GO:0007155">
    <property type="term" value="P:cell adhesion"/>
    <property type="evidence" value="ECO:0007669"/>
    <property type="project" value="InterPro"/>
</dbReference>
<organism evidence="5 6">
    <name type="scientific">Acinetobacter boissieri</name>
    <dbReference type="NCBI Taxonomy" id="1219383"/>
    <lineage>
        <taxon>Bacteria</taxon>
        <taxon>Pseudomonadati</taxon>
        <taxon>Pseudomonadota</taxon>
        <taxon>Gammaproteobacteria</taxon>
        <taxon>Moraxellales</taxon>
        <taxon>Moraxellaceae</taxon>
        <taxon>Acinetobacter</taxon>
    </lineage>
</organism>
<keyword evidence="4" id="KW-0472">Membrane</keyword>